<proteinExistence type="predicted"/>
<evidence type="ECO:0000313" key="2">
    <source>
        <dbReference type="Proteomes" id="UP000051260"/>
    </source>
</evidence>
<evidence type="ECO:0000313" key="1">
    <source>
        <dbReference type="EMBL" id="CUK00875.1"/>
    </source>
</evidence>
<keyword evidence="2" id="KW-1185">Reference proteome</keyword>
<dbReference type="Proteomes" id="UP000051260">
    <property type="component" value="Unassembled WGS sequence"/>
</dbReference>
<dbReference type="RefSeq" id="WP_058281906.1">
    <property type="nucleotide sequence ID" value="NZ_CYUD01000006.1"/>
</dbReference>
<dbReference type="STRING" id="1715692.RUE5091_02182"/>
<reference evidence="2" key="1">
    <citation type="submission" date="2015-09" db="EMBL/GenBank/DDBJ databases">
        <authorList>
            <person name="Rodrigo-Torres L."/>
            <person name="Arahal D.R."/>
        </authorList>
    </citation>
    <scope>NUCLEOTIDE SEQUENCE [LARGE SCALE GENOMIC DNA]</scope>
    <source>
        <strain evidence="2">CECT 5091</strain>
    </source>
</reference>
<accession>A0A0P1IA71</accession>
<protein>
    <submittedName>
        <fullName evidence="1">Uncharacterized protein</fullName>
    </submittedName>
</protein>
<dbReference type="AlphaFoldDB" id="A0A0P1IA71"/>
<name>A0A0P1IA71_9RHOB</name>
<sequence>MQYVEAFNSLGYEVPNPRQDWSAEKDDGVCITLWKSEVQWTPVPPRLDLWTRGTPGSTDWENQPGHKKRANHVERAVSEFDGWVDVIVVNGVPGQGYGAADPWLPAQRANHGWRIQEFDKATGFFSVAAEKLK</sequence>
<dbReference type="OrthoDB" id="7843324at2"/>
<dbReference type="EMBL" id="CYUD01000006">
    <property type="protein sequence ID" value="CUK00875.1"/>
    <property type="molecule type" value="Genomic_DNA"/>
</dbReference>
<organism evidence="1 2">
    <name type="scientific">Ruegeria denitrificans</name>
    <dbReference type="NCBI Taxonomy" id="1715692"/>
    <lineage>
        <taxon>Bacteria</taxon>
        <taxon>Pseudomonadati</taxon>
        <taxon>Pseudomonadota</taxon>
        <taxon>Alphaproteobacteria</taxon>
        <taxon>Rhodobacterales</taxon>
        <taxon>Roseobacteraceae</taxon>
        <taxon>Ruegeria</taxon>
    </lineage>
</organism>
<gene>
    <name evidence="1" type="ORF">RUE5091_02182</name>
</gene>